<evidence type="ECO:0000313" key="2">
    <source>
        <dbReference type="Proteomes" id="UP001054945"/>
    </source>
</evidence>
<name>A0AAV4V964_CAEEX</name>
<keyword evidence="2" id="KW-1185">Reference proteome</keyword>
<protein>
    <submittedName>
        <fullName evidence="1">Uncharacterized protein</fullName>
    </submittedName>
</protein>
<reference evidence="1 2" key="1">
    <citation type="submission" date="2021-06" db="EMBL/GenBank/DDBJ databases">
        <title>Caerostris extrusa draft genome.</title>
        <authorList>
            <person name="Kono N."/>
            <person name="Arakawa K."/>
        </authorList>
    </citation>
    <scope>NUCLEOTIDE SEQUENCE [LARGE SCALE GENOMIC DNA]</scope>
</reference>
<gene>
    <name evidence="1" type="ORF">CEXT_376131</name>
</gene>
<dbReference type="Proteomes" id="UP001054945">
    <property type="component" value="Unassembled WGS sequence"/>
</dbReference>
<organism evidence="1 2">
    <name type="scientific">Caerostris extrusa</name>
    <name type="common">Bark spider</name>
    <name type="synonym">Caerostris bankana</name>
    <dbReference type="NCBI Taxonomy" id="172846"/>
    <lineage>
        <taxon>Eukaryota</taxon>
        <taxon>Metazoa</taxon>
        <taxon>Ecdysozoa</taxon>
        <taxon>Arthropoda</taxon>
        <taxon>Chelicerata</taxon>
        <taxon>Arachnida</taxon>
        <taxon>Araneae</taxon>
        <taxon>Araneomorphae</taxon>
        <taxon>Entelegynae</taxon>
        <taxon>Araneoidea</taxon>
        <taxon>Araneidae</taxon>
        <taxon>Caerostris</taxon>
    </lineage>
</organism>
<dbReference type="AlphaFoldDB" id="A0AAV4V964"/>
<accession>A0AAV4V964</accession>
<evidence type="ECO:0000313" key="1">
    <source>
        <dbReference type="EMBL" id="GIY66782.1"/>
    </source>
</evidence>
<proteinExistence type="predicted"/>
<comment type="caution">
    <text evidence="1">The sequence shown here is derived from an EMBL/GenBank/DDBJ whole genome shotgun (WGS) entry which is preliminary data.</text>
</comment>
<sequence>MKIDVLPLPEQTTLKYFPNVHSSVICMLSQNEVHTGFTSEEEGVEIPEIHSIPIKHPTVSLIETECVGQTIALAIRSLFNYNWIVARGRHCEDDK</sequence>
<dbReference type="EMBL" id="BPLR01014153">
    <property type="protein sequence ID" value="GIY66782.1"/>
    <property type="molecule type" value="Genomic_DNA"/>
</dbReference>